<dbReference type="GO" id="GO:0003723">
    <property type="term" value="F:RNA binding"/>
    <property type="evidence" value="ECO:0007669"/>
    <property type="project" value="InterPro"/>
</dbReference>
<evidence type="ECO:0000313" key="3">
    <source>
        <dbReference type="Proteomes" id="UP000590647"/>
    </source>
</evidence>
<dbReference type="RefSeq" id="WP_184980346.1">
    <property type="nucleotide sequence ID" value="NZ_JACHNE010000001.1"/>
</dbReference>
<dbReference type="Proteomes" id="UP000590647">
    <property type="component" value="Unassembled WGS sequence"/>
</dbReference>
<dbReference type="EMBL" id="JACHNE010000001">
    <property type="protein sequence ID" value="MBB5792632.1"/>
    <property type="molecule type" value="Genomic_DNA"/>
</dbReference>
<evidence type="ECO:0000313" key="2">
    <source>
        <dbReference type="EMBL" id="MBB5792632.1"/>
    </source>
</evidence>
<feature type="domain" description="B3/B4 tRNA-binding" evidence="1">
    <location>
        <begin position="77"/>
        <end position="229"/>
    </location>
</feature>
<dbReference type="SUPFAM" id="SSF56037">
    <property type="entry name" value="PheT/TilS domain"/>
    <property type="match status" value="1"/>
</dbReference>
<reference evidence="2 3" key="1">
    <citation type="submission" date="2020-08" db="EMBL/GenBank/DDBJ databases">
        <title>Sequencing the genomes of 1000 actinobacteria strains.</title>
        <authorList>
            <person name="Klenk H.-P."/>
        </authorList>
    </citation>
    <scope>NUCLEOTIDE SEQUENCE [LARGE SCALE GENOMIC DNA]</scope>
    <source>
        <strain evidence="2 3">DSM 40084</strain>
    </source>
</reference>
<protein>
    <submittedName>
        <fullName evidence="2">DNA/RNA-binding domain of Phe-tRNA-synthetase-like protein</fullName>
    </submittedName>
</protein>
<dbReference type="SMART" id="SM00873">
    <property type="entry name" value="B3_4"/>
    <property type="match status" value="1"/>
</dbReference>
<dbReference type="GO" id="GO:0004826">
    <property type="term" value="F:phenylalanine-tRNA ligase activity"/>
    <property type="evidence" value="ECO:0007669"/>
    <property type="project" value="InterPro"/>
</dbReference>
<dbReference type="AlphaFoldDB" id="A0A7W9GYW7"/>
<evidence type="ECO:0000259" key="1">
    <source>
        <dbReference type="SMART" id="SM00873"/>
    </source>
</evidence>
<proteinExistence type="predicted"/>
<dbReference type="InterPro" id="IPR020825">
    <property type="entry name" value="Phe-tRNA_synthase-like_B3/B4"/>
</dbReference>
<dbReference type="Gene3D" id="3.50.40.10">
    <property type="entry name" value="Phenylalanyl-trna Synthetase, Chain B, domain 3"/>
    <property type="match status" value="1"/>
</dbReference>
<gene>
    <name evidence="2" type="ORF">HDA41_000596</name>
</gene>
<comment type="caution">
    <text evidence="2">The sequence shown here is derived from an EMBL/GenBank/DDBJ whole genome shotgun (WGS) entry which is preliminary data.</text>
</comment>
<dbReference type="PANTHER" id="PTHR39209">
    <property type="match status" value="1"/>
</dbReference>
<dbReference type="Pfam" id="PF03483">
    <property type="entry name" value="B3_4"/>
    <property type="match status" value="1"/>
</dbReference>
<keyword evidence="3" id="KW-1185">Reference proteome</keyword>
<dbReference type="InterPro" id="IPR005146">
    <property type="entry name" value="B3/B4_tRNA-bd"/>
</dbReference>
<sequence length="254" mass="28026">MPDAVTSQLAKTERRLHLSIAPEVATRYPECHTAVIVALGLDNSGSWPQTEAELRELEGEVGAGRRQMPGEDHPAIAAWHNLLRSFGTNPRRMRPSVDALGRRLAKSGRLPRISPLVDTCNLVSLRYTLPTGGYDLDHIRHGFALRQARPGDVHIPLGQPEERETPLPGEIVYADGHQVLTRHWNHRDADNTKVTENTADAVLFLEGISPVIAPEVLEAAQRELADRVAPHAASVTLHTFDPAQETTVTWTPTR</sequence>
<organism evidence="2 3">
    <name type="scientific">Streptomyces caelestis</name>
    <dbReference type="NCBI Taxonomy" id="36816"/>
    <lineage>
        <taxon>Bacteria</taxon>
        <taxon>Bacillati</taxon>
        <taxon>Actinomycetota</taxon>
        <taxon>Actinomycetes</taxon>
        <taxon>Kitasatosporales</taxon>
        <taxon>Streptomycetaceae</taxon>
        <taxon>Streptomyces</taxon>
    </lineage>
</organism>
<dbReference type="PANTHER" id="PTHR39209:SF2">
    <property type="entry name" value="CYTOPLASMIC PROTEIN"/>
    <property type="match status" value="1"/>
</dbReference>
<name>A0A7W9GYW7_9ACTN</name>
<accession>A0A7W9GYW7</accession>